<dbReference type="OrthoDB" id="5917363at2"/>
<gene>
    <name evidence="1" type="ORF">A6E04_06690</name>
</gene>
<dbReference type="Proteomes" id="UP000093523">
    <property type="component" value="Unassembled WGS sequence"/>
</dbReference>
<name>A0A1B9NZN4_ALILO</name>
<accession>A0A1B9NZN4</accession>
<dbReference type="Gene3D" id="3.40.50.300">
    <property type="entry name" value="P-loop containing nucleotide triphosphate hydrolases"/>
    <property type="match status" value="1"/>
</dbReference>
<organism evidence="1 2">
    <name type="scientific">Aliivibrio logei</name>
    <name type="common">Vibrio logei</name>
    <dbReference type="NCBI Taxonomy" id="688"/>
    <lineage>
        <taxon>Bacteria</taxon>
        <taxon>Pseudomonadati</taxon>
        <taxon>Pseudomonadota</taxon>
        <taxon>Gammaproteobacteria</taxon>
        <taxon>Vibrionales</taxon>
        <taxon>Vibrionaceae</taxon>
        <taxon>Aliivibrio</taxon>
    </lineage>
</organism>
<protein>
    <submittedName>
        <fullName evidence="1">Uncharacterized protein</fullName>
    </submittedName>
</protein>
<dbReference type="EMBL" id="MAJU01000008">
    <property type="protein sequence ID" value="OCH21549.1"/>
    <property type="molecule type" value="Genomic_DNA"/>
</dbReference>
<proteinExistence type="predicted"/>
<sequence>MDKQVNIMNVTMAFTTRSNSYAQHIAQRISHIAQETNEQCEQHFIQLLKSLSKQKKWIFITANTMMPSCDVLLQNGVELNRLIRLKASSNLTEQETINKAQQLGTASAIISNNNCYYFTDEQWLTLNRKLTILH</sequence>
<reference evidence="1 2" key="1">
    <citation type="submission" date="2016-06" db="EMBL/GenBank/DDBJ databases">
        <authorList>
            <person name="Kjaerup R.B."/>
            <person name="Dalgaard T.S."/>
            <person name="Juul-Madsen H.R."/>
        </authorList>
    </citation>
    <scope>NUCLEOTIDE SEQUENCE [LARGE SCALE GENOMIC DNA]</scope>
    <source>
        <strain evidence="1 2">1S159</strain>
    </source>
</reference>
<dbReference type="InterPro" id="IPR027417">
    <property type="entry name" value="P-loop_NTPase"/>
</dbReference>
<dbReference type="SUPFAM" id="SSF52540">
    <property type="entry name" value="P-loop containing nucleoside triphosphate hydrolases"/>
    <property type="match status" value="1"/>
</dbReference>
<dbReference type="AlphaFoldDB" id="A0A1B9NZN4"/>
<evidence type="ECO:0000313" key="2">
    <source>
        <dbReference type="Proteomes" id="UP000093523"/>
    </source>
</evidence>
<evidence type="ECO:0000313" key="1">
    <source>
        <dbReference type="EMBL" id="OCH21549.1"/>
    </source>
</evidence>
<dbReference type="STRING" id="688.A6E04_06690"/>
<comment type="caution">
    <text evidence="1">The sequence shown here is derived from an EMBL/GenBank/DDBJ whole genome shotgun (WGS) entry which is preliminary data.</text>
</comment>